<feature type="non-terminal residue" evidence="1">
    <location>
        <position position="1"/>
    </location>
</feature>
<proteinExistence type="predicted"/>
<name>A0A4Y7U642_9FLAO</name>
<dbReference type="GO" id="GO:0016787">
    <property type="term" value="F:hydrolase activity"/>
    <property type="evidence" value="ECO:0007669"/>
    <property type="project" value="UniProtKB-KW"/>
</dbReference>
<comment type="caution">
    <text evidence="1">The sequence shown here is derived from an EMBL/GenBank/DDBJ whole genome shotgun (WGS) entry which is preliminary data.</text>
</comment>
<keyword evidence="1" id="KW-0378">Hydrolase</keyword>
<evidence type="ECO:0000313" key="2">
    <source>
        <dbReference type="Proteomes" id="UP000298340"/>
    </source>
</evidence>
<organism evidence="1 2">
    <name type="scientific">Flavobacterium circumlabens</name>
    <dbReference type="NCBI Taxonomy" id="2133765"/>
    <lineage>
        <taxon>Bacteria</taxon>
        <taxon>Pseudomonadati</taxon>
        <taxon>Bacteroidota</taxon>
        <taxon>Flavobacteriia</taxon>
        <taxon>Flavobacteriales</taxon>
        <taxon>Flavobacteriaceae</taxon>
        <taxon>Flavobacterium</taxon>
    </lineage>
</organism>
<dbReference type="Gene3D" id="1.50.10.20">
    <property type="match status" value="1"/>
</dbReference>
<reference evidence="1 2" key="1">
    <citation type="journal article" date="2018" name="Syst. Appl. Microbiol.">
        <title>Flavobacterium circumlabens sp. nov. and Flavobacterium cupreum sp. nov., two psychrotrophic species isolated from Antarctic environmental samples.</title>
        <authorList>
            <person name="Kralova S."/>
            <person name="Busse H.J."/>
            <person name="Svec P."/>
            <person name="Maslanova I."/>
            <person name="Stankova E."/>
            <person name="Bartak M."/>
            <person name="Sedlacek I."/>
        </authorList>
    </citation>
    <scope>NUCLEOTIDE SEQUENCE [LARGE SCALE GENOMIC DNA]</scope>
    <source>
        <strain evidence="1 2">CCM 8828</strain>
    </source>
</reference>
<dbReference type="AlphaFoldDB" id="A0A4Y7U642"/>
<gene>
    <name evidence="1" type="ORF">D0809_24965</name>
</gene>
<protein>
    <submittedName>
        <fullName evidence="1">Glycosyl hydrolase family 76</fullName>
    </submittedName>
</protein>
<evidence type="ECO:0000313" key="1">
    <source>
        <dbReference type="EMBL" id="TEB41548.1"/>
    </source>
</evidence>
<accession>A0A4Y7U642</accession>
<sequence length="58" mass="6690">VNTFINNADFAWEKARNSSGLFYEDWSGIKQGRDKWLLQQAALVEIYGRIALLKGEKE</sequence>
<dbReference type="Proteomes" id="UP000298340">
    <property type="component" value="Unassembled WGS sequence"/>
</dbReference>
<dbReference type="EMBL" id="QWDN01000130">
    <property type="protein sequence ID" value="TEB41548.1"/>
    <property type="molecule type" value="Genomic_DNA"/>
</dbReference>